<feature type="transmembrane region" description="Helical" evidence="7">
    <location>
        <begin position="148"/>
        <end position="174"/>
    </location>
</feature>
<dbReference type="GO" id="GO:0005789">
    <property type="term" value="C:endoplasmic reticulum membrane"/>
    <property type="evidence" value="ECO:0007669"/>
    <property type="project" value="UniProtKB-SubCell"/>
</dbReference>
<reference evidence="8" key="1">
    <citation type="journal article" date="2020" name="Stud. Mycol.">
        <title>101 Dothideomycetes genomes: a test case for predicting lifestyles and emergence of pathogens.</title>
        <authorList>
            <person name="Haridas S."/>
            <person name="Albert R."/>
            <person name="Binder M."/>
            <person name="Bloem J."/>
            <person name="Labutti K."/>
            <person name="Salamov A."/>
            <person name="Andreopoulos B."/>
            <person name="Baker S."/>
            <person name="Barry K."/>
            <person name="Bills G."/>
            <person name="Bluhm B."/>
            <person name="Cannon C."/>
            <person name="Castanera R."/>
            <person name="Culley D."/>
            <person name="Daum C."/>
            <person name="Ezra D."/>
            <person name="Gonzalez J."/>
            <person name="Henrissat B."/>
            <person name="Kuo A."/>
            <person name="Liang C."/>
            <person name="Lipzen A."/>
            <person name="Lutzoni F."/>
            <person name="Magnuson J."/>
            <person name="Mondo S."/>
            <person name="Nolan M."/>
            <person name="Ohm R."/>
            <person name="Pangilinan J."/>
            <person name="Park H.-J."/>
            <person name="Ramirez L."/>
            <person name="Alfaro M."/>
            <person name="Sun H."/>
            <person name="Tritt A."/>
            <person name="Yoshinaga Y."/>
            <person name="Zwiers L.-H."/>
            <person name="Turgeon B."/>
            <person name="Goodwin S."/>
            <person name="Spatafora J."/>
            <person name="Crous P."/>
            <person name="Grigoriev I."/>
        </authorList>
    </citation>
    <scope>NUCLEOTIDE SEQUENCE</scope>
    <source>
        <strain evidence="8">CBS 260.36</strain>
    </source>
</reference>
<evidence type="ECO:0000256" key="1">
    <source>
        <dbReference type="ARBA" id="ARBA00004477"/>
    </source>
</evidence>
<keyword evidence="9" id="KW-1185">Reference proteome</keyword>
<accession>A0A9P4MQ55</accession>
<evidence type="ECO:0000256" key="2">
    <source>
        <dbReference type="ARBA" id="ARBA00008917"/>
    </source>
</evidence>
<keyword evidence="6 7" id="KW-0472">Membrane</keyword>
<dbReference type="Pfam" id="PF04511">
    <property type="entry name" value="DER1"/>
    <property type="match status" value="1"/>
</dbReference>
<keyword evidence="4 7" id="KW-0256">Endoplasmic reticulum</keyword>
<keyword evidence="5 7" id="KW-1133">Transmembrane helix</keyword>
<dbReference type="Proteomes" id="UP000799439">
    <property type="component" value="Unassembled WGS sequence"/>
</dbReference>
<gene>
    <name evidence="8" type="ORF">K461DRAFT_220282</name>
</gene>
<evidence type="ECO:0000256" key="6">
    <source>
        <dbReference type="ARBA" id="ARBA00023136"/>
    </source>
</evidence>
<keyword evidence="3 7" id="KW-0812">Transmembrane</keyword>
<evidence type="ECO:0000256" key="5">
    <source>
        <dbReference type="ARBA" id="ARBA00022989"/>
    </source>
</evidence>
<sequence>MDAILGGGGDALGQVPLDQWFFEMPPFTRYWIAAIVATGVAVQCHILTPFQLFYSYRAVFHKSQYWRLLSTFCYFGPLSINLVFHLFFIQRYSRMLEESALSIAHFSWLIILAGVSLLALAPLFNQAFLGSTLNSTLVYVWSRKHPDALLSFFGIFTFRAPWLPFVMIGLNVILYSHWPIDEFFGIAVGHVWYFFNDIYPQTNNNSRPLDPPRWWIRLCEGNPFRTAQQDVQPAAMGRDIAAGMAAEVR</sequence>
<dbReference type="InterPro" id="IPR035952">
    <property type="entry name" value="Rhomboid-like_sf"/>
</dbReference>
<evidence type="ECO:0000313" key="8">
    <source>
        <dbReference type="EMBL" id="KAF2157934.1"/>
    </source>
</evidence>
<comment type="caution">
    <text evidence="8">The sequence shown here is derived from an EMBL/GenBank/DDBJ whole genome shotgun (WGS) entry which is preliminary data.</text>
</comment>
<feature type="transmembrane region" description="Helical" evidence="7">
    <location>
        <begin position="65"/>
        <end position="88"/>
    </location>
</feature>
<comment type="subcellular location">
    <subcellularLocation>
        <location evidence="1 7">Endoplasmic reticulum membrane</location>
        <topology evidence="1 7">Multi-pass membrane protein</topology>
    </subcellularLocation>
</comment>
<dbReference type="SUPFAM" id="SSF144091">
    <property type="entry name" value="Rhomboid-like"/>
    <property type="match status" value="1"/>
</dbReference>
<dbReference type="PANTHER" id="PTHR11009">
    <property type="entry name" value="DER1-LIKE PROTEIN, DERLIN"/>
    <property type="match status" value="1"/>
</dbReference>
<evidence type="ECO:0000313" key="9">
    <source>
        <dbReference type="Proteomes" id="UP000799439"/>
    </source>
</evidence>
<feature type="transmembrane region" description="Helical" evidence="7">
    <location>
        <begin position="30"/>
        <end position="53"/>
    </location>
</feature>
<comment type="function">
    <text evidence="7">May be involved in the degradation of misfolded endoplasmic reticulum (ER) luminal proteins.</text>
</comment>
<comment type="similarity">
    <text evidence="2 7">Belongs to the derlin family.</text>
</comment>
<dbReference type="OrthoDB" id="1716531at2759"/>
<dbReference type="InterPro" id="IPR007599">
    <property type="entry name" value="DER1"/>
</dbReference>
<proteinExistence type="inferred from homology"/>
<evidence type="ECO:0000256" key="7">
    <source>
        <dbReference type="RuleBase" id="RU363059"/>
    </source>
</evidence>
<dbReference type="GO" id="GO:0006950">
    <property type="term" value="P:response to stress"/>
    <property type="evidence" value="ECO:0007669"/>
    <property type="project" value="UniProtKB-ARBA"/>
</dbReference>
<evidence type="ECO:0000256" key="4">
    <source>
        <dbReference type="ARBA" id="ARBA00022824"/>
    </source>
</evidence>
<protein>
    <recommendedName>
        <fullName evidence="7">Derlin</fullName>
    </recommendedName>
</protein>
<dbReference type="EMBL" id="ML996081">
    <property type="protein sequence ID" value="KAF2157934.1"/>
    <property type="molecule type" value="Genomic_DNA"/>
</dbReference>
<feature type="transmembrane region" description="Helical" evidence="7">
    <location>
        <begin position="100"/>
        <end position="128"/>
    </location>
</feature>
<organism evidence="8 9">
    <name type="scientific">Myriangium duriaei CBS 260.36</name>
    <dbReference type="NCBI Taxonomy" id="1168546"/>
    <lineage>
        <taxon>Eukaryota</taxon>
        <taxon>Fungi</taxon>
        <taxon>Dikarya</taxon>
        <taxon>Ascomycota</taxon>
        <taxon>Pezizomycotina</taxon>
        <taxon>Dothideomycetes</taxon>
        <taxon>Dothideomycetidae</taxon>
        <taxon>Myriangiales</taxon>
        <taxon>Myriangiaceae</taxon>
        <taxon>Myriangium</taxon>
    </lineage>
</organism>
<evidence type="ECO:0000256" key="3">
    <source>
        <dbReference type="ARBA" id="ARBA00022692"/>
    </source>
</evidence>
<name>A0A9P4MQ55_9PEZI</name>
<dbReference type="AlphaFoldDB" id="A0A9P4MQ55"/>